<comment type="caution">
    <text evidence="2">The sequence shown here is derived from an EMBL/GenBank/DDBJ whole genome shotgun (WGS) entry which is preliminary data.</text>
</comment>
<proteinExistence type="predicted"/>
<dbReference type="Proteomes" id="UP000431901">
    <property type="component" value="Unassembled WGS sequence"/>
</dbReference>
<dbReference type="RefSeq" id="WP_161105300.1">
    <property type="nucleotide sequence ID" value="NZ_JBHLYI010000023.1"/>
</dbReference>
<protein>
    <submittedName>
        <fullName evidence="2">Uncharacterized protein</fullName>
    </submittedName>
</protein>
<feature type="compositionally biased region" description="Basic and acidic residues" evidence="1">
    <location>
        <begin position="11"/>
        <end position="22"/>
    </location>
</feature>
<sequence length="62" mass="6597">MPGEITATVPRRPEAREAETGRRPVRRVRAAADRPEPGRADRAPAAVPAQAPQGDPWGIGFG</sequence>
<reference evidence="2 3" key="1">
    <citation type="submission" date="2019-12" db="EMBL/GenBank/DDBJ databases">
        <title>Nocardia macrotermitis sp. nov. and Nocardia aurantia sp. nov., isolated from the gut of the fungus growing-termite Macrotermes natalensis.</title>
        <authorList>
            <person name="Christine B."/>
            <person name="Rene B."/>
        </authorList>
    </citation>
    <scope>NUCLEOTIDE SEQUENCE [LARGE SCALE GENOMIC DNA]</scope>
    <source>
        <strain evidence="2 3">DSM 102126</strain>
    </source>
</reference>
<gene>
    <name evidence="2" type="ORF">GQ466_24085</name>
</gene>
<feature type="compositionally biased region" description="Basic and acidic residues" evidence="1">
    <location>
        <begin position="30"/>
        <end position="42"/>
    </location>
</feature>
<accession>A0A6I4W8K7</accession>
<organism evidence="2 3">
    <name type="scientific">Actinomadura rayongensis</name>
    <dbReference type="NCBI Taxonomy" id="1429076"/>
    <lineage>
        <taxon>Bacteria</taxon>
        <taxon>Bacillati</taxon>
        <taxon>Actinomycetota</taxon>
        <taxon>Actinomycetes</taxon>
        <taxon>Streptosporangiales</taxon>
        <taxon>Thermomonosporaceae</taxon>
        <taxon>Actinomadura</taxon>
    </lineage>
</organism>
<evidence type="ECO:0000313" key="2">
    <source>
        <dbReference type="EMBL" id="MXQ67099.1"/>
    </source>
</evidence>
<evidence type="ECO:0000256" key="1">
    <source>
        <dbReference type="SAM" id="MobiDB-lite"/>
    </source>
</evidence>
<keyword evidence="3" id="KW-1185">Reference proteome</keyword>
<feature type="region of interest" description="Disordered" evidence="1">
    <location>
        <begin position="1"/>
        <end position="62"/>
    </location>
</feature>
<name>A0A6I4W8K7_9ACTN</name>
<feature type="compositionally biased region" description="Low complexity" evidence="1">
    <location>
        <begin position="43"/>
        <end position="56"/>
    </location>
</feature>
<dbReference type="AlphaFoldDB" id="A0A6I4W8K7"/>
<dbReference type="EMBL" id="WUTW01000006">
    <property type="protein sequence ID" value="MXQ67099.1"/>
    <property type="molecule type" value="Genomic_DNA"/>
</dbReference>
<evidence type="ECO:0000313" key="3">
    <source>
        <dbReference type="Proteomes" id="UP000431901"/>
    </source>
</evidence>